<dbReference type="AlphaFoldDB" id="A0A7I4XVF6"/>
<name>A0A7I4XVF6_HAECO</name>
<sequence length="819" mass="92025">MIQKAFAVVILTILFAVTIRALVPNGTHVSFLKNEELSKYKPIRKMEFSQDQMKYLEENHIPKDMWPFLNATAVEELYGKRNDSDIDVITDEDVADVSDDGDHPIPNTMHYDGQKTTITISEEGGEMLLQHWLDQSISGLMSAVATKKLATVGRFERAAHKRCTKKASSVKEHAQCVVMLMESEAKYQERKNKFEFTERSSGAPKVKSGSVRYAVGYPLLASAKRKTFKKKFRNKLGFKDERYAYGAQLKDIETLASAESKWVGSFRMRAKRSVTEKTSSKMIPVNKERYDLLDSHQYSPLATIAKSLLRQVRRLKKKDEDGAQYWKDTVTELQVEAEKLKKKRKFEQMLHKRLDLARKAMRDRSTSRTAMKKMNIFGDYDNDNEVDDVMKKAWKKEQDTKYNEELMEMPVNLVREAAKLTYMLDGRNSTDLDNKVFEILSPRLLPILPEERKDDKIKLLSPSLFPLYDRDRGFKNETSLTNAASAIGEKENDAVLNLIMEASGVSDILSIMKGEDNTNEIRLKDDALRGPNGQPLYFTKDNVTAMFGKEEALKVELFERLQRSLTSEQLMAMNTTGYTIMNAKQLEMVYGPESPHNDSKTLSLLSKVRPEEVPAIIEKTIRGLASETVRFKTQRRKQSITLAPIVLGSIILNPAGASIPIILSPVLLTPLILSPAILGVVLLSPWLFVPIILSPRLLFPAVISPTALSPIILSPFALDPFVLSPGTLLPFVLSPLLLNPFIVSPVALVPLVLTPFCLSPFIGVPNTLAPFVLSPFVLSPIIRSPPFISAFLLSPYALSPSIESDGKCFVSILSPSWLS</sequence>
<dbReference type="InterPro" id="IPR006954">
    <property type="entry name" value="Mlt-10-like"/>
</dbReference>
<evidence type="ECO:0000256" key="2">
    <source>
        <dbReference type="SAM" id="Phobius"/>
    </source>
</evidence>
<keyword evidence="1" id="KW-0175">Coiled coil</keyword>
<feature type="transmembrane region" description="Helical" evidence="2">
    <location>
        <begin position="6"/>
        <end position="23"/>
    </location>
</feature>
<keyword evidence="2" id="KW-0472">Membrane</keyword>
<evidence type="ECO:0000313" key="3">
    <source>
        <dbReference type="Proteomes" id="UP000025227"/>
    </source>
</evidence>
<dbReference type="PANTHER" id="PTHR21523:SF37">
    <property type="entry name" value="MLT-TEN (MLT-10) RELATED"/>
    <property type="match status" value="1"/>
</dbReference>
<keyword evidence="2" id="KW-0812">Transmembrane</keyword>
<evidence type="ECO:0000256" key="1">
    <source>
        <dbReference type="SAM" id="Coils"/>
    </source>
</evidence>
<feature type="transmembrane region" description="Helical" evidence="2">
    <location>
        <begin position="697"/>
        <end position="718"/>
    </location>
</feature>
<feature type="transmembrane region" description="Helical" evidence="2">
    <location>
        <begin position="738"/>
        <end position="758"/>
    </location>
</feature>
<keyword evidence="2" id="KW-1133">Transmembrane helix</keyword>
<dbReference type="OMA" id="FMFVPIV"/>
<evidence type="ECO:0000313" key="4">
    <source>
        <dbReference type="WBParaSite" id="HCON_00011440-00001"/>
    </source>
</evidence>
<organism evidence="3 4">
    <name type="scientific">Haemonchus contortus</name>
    <name type="common">Barber pole worm</name>
    <dbReference type="NCBI Taxonomy" id="6289"/>
    <lineage>
        <taxon>Eukaryota</taxon>
        <taxon>Metazoa</taxon>
        <taxon>Ecdysozoa</taxon>
        <taxon>Nematoda</taxon>
        <taxon>Chromadorea</taxon>
        <taxon>Rhabditida</taxon>
        <taxon>Rhabditina</taxon>
        <taxon>Rhabditomorpha</taxon>
        <taxon>Strongyloidea</taxon>
        <taxon>Trichostrongylidae</taxon>
        <taxon>Haemonchus</taxon>
    </lineage>
</organism>
<dbReference type="PANTHER" id="PTHR21523">
    <property type="match status" value="1"/>
</dbReference>
<keyword evidence="3" id="KW-1185">Reference proteome</keyword>
<proteinExistence type="predicted"/>
<protein>
    <submittedName>
        <fullName evidence="4">ANK_REP_REGION domain-containing protein</fullName>
    </submittedName>
</protein>
<feature type="transmembrane region" description="Helical" evidence="2">
    <location>
        <begin position="640"/>
        <end position="662"/>
    </location>
</feature>
<dbReference type="Proteomes" id="UP000025227">
    <property type="component" value="Unplaced"/>
</dbReference>
<dbReference type="Pfam" id="PF04870">
    <property type="entry name" value="Moulting_cycle"/>
    <property type="match status" value="1"/>
</dbReference>
<dbReference type="OrthoDB" id="5917548at2759"/>
<accession>A0A7I4XVF6</accession>
<reference evidence="4" key="1">
    <citation type="submission" date="2020-12" db="UniProtKB">
        <authorList>
            <consortium name="WormBaseParasite"/>
        </authorList>
    </citation>
    <scope>IDENTIFICATION</scope>
    <source>
        <strain evidence="4">MHco3</strain>
    </source>
</reference>
<feature type="coiled-coil region" evidence="1">
    <location>
        <begin position="323"/>
        <end position="350"/>
    </location>
</feature>
<feature type="transmembrane region" description="Helical" evidence="2">
    <location>
        <begin position="668"/>
        <end position="688"/>
    </location>
</feature>
<dbReference type="WBParaSite" id="HCON_00011440-00001">
    <property type="protein sequence ID" value="HCON_00011440-00001"/>
    <property type="gene ID" value="HCON_00011440"/>
</dbReference>